<name>A0A7L9FGS7_9CREN</name>
<sequence length="135" mass="15569">MDWYSLLALASGWAVGREVKRKEYIVSPTIVFVSPTTDVIDALSSRPKGVEDIVREAFKENMGREPTEEELRLVIKELEKRSQGPSDKTRKIYECLDKLRKIQEAFCNGKIDSGLYVWMRRRYVDKLVKLVTGEA</sequence>
<dbReference type="RefSeq" id="WP_192818931.1">
    <property type="nucleotide sequence ID" value="NZ_CP062310.1"/>
</dbReference>
<accession>A0A7L9FGS7</accession>
<proteinExistence type="predicted"/>
<organism evidence="1 2">
    <name type="scientific">Infirmifilum lucidum</name>
    <dbReference type="NCBI Taxonomy" id="2776706"/>
    <lineage>
        <taxon>Archaea</taxon>
        <taxon>Thermoproteota</taxon>
        <taxon>Thermoprotei</taxon>
        <taxon>Thermofilales</taxon>
        <taxon>Thermofilaceae</taxon>
        <taxon>Infirmifilum</taxon>
    </lineage>
</organism>
<evidence type="ECO:0000313" key="2">
    <source>
        <dbReference type="Proteomes" id="UP000594121"/>
    </source>
</evidence>
<gene>
    <name evidence="1" type="ORF">IG193_00385</name>
</gene>
<dbReference type="Proteomes" id="UP000594121">
    <property type="component" value="Chromosome"/>
</dbReference>
<dbReference type="EMBL" id="CP062310">
    <property type="protein sequence ID" value="QOJ78959.1"/>
    <property type="molecule type" value="Genomic_DNA"/>
</dbReference>
<reference evidence="1 2" key="1">
    <citation type="submission" date="2020-10" db="EMBL/GenBank/DDBJ databases">
        <title>Thermofilum lucidum 3507LT sp. nov. a novel member of Thermofilaceae family isolated from Chile hot spring, and proposal of description order Thermofilales.</title>
        <authorList>
            <person name="Zayulina K.S."/>
            <person name="Elcheninov A.G."/>
            <person name="Toshchakov S.V."/>
            <person name="Kublanov I.V."/>
        </authorList>
    </citation>
    <scope>NUCLEOTIDE SEQUENCE [LARGE SCALE GENOMIC DNA]</scope>
    <source>
        <strain evidence="1 2">3507LT</strain>
    </source>
</reference>
<dbReference type="KEGG" id="thel:IG193_00385"/>
<dbReference type="InParanoid" id="A0A7L9FGS7"/>
<keyword evidence="2" id="KW-1185">Reference proteome</keyword>
<protein>
    <submittedName>
        <fullName evidence="1">Uncharacterized protein</fullName>
    </submittedName>
</protein>
<dbReference type="GeneID" id="59148307"/>
<evidence type="ECO:0000313" key="1">
    <source>
        <dbReference type="EMBL" id="QOJ78959.1"/>
    </source>
</evidence>
<dbReference type="AlphaFoldDB" id="A0A7L9FGS7"/>